<dbReference type="InterPro" id="IPR001594">
    <property type="entry name" value="Palmitoyltrfase_DHHC"/>
</dbReference>
<gene>
    <name evidence="9" type="ORF">LSH36_40g08074</name>
</gene>
<name>A0AAD9NF50_9ANNE</name>
<comment type="subcellular location">
    <subcellularLocation>
        <location evidence="1">Membrane</location>
        <topology evidence="1">Multi-pass membrane protein</topology>
    </subcellularLocation>
</comment>
<dbReference type="EMBL" id="JAODUP010000040">
    <property type="protein sequence ID" value="KAK2166268.1"/>
    <property type="molecule type" value="Genomic_DNA"/>
</dbReference>
<keyword evidence="10" id="KW-1185">Reference proteome</keyword>
<keyword evidence="7" id="KW-0012">Acyltransferase</keyword>
<evidence type="ECO:0000256" key="4">
    <source>
        <dbReference type="ARBA" id="ARBA00023136"/>
    </source>
</evidence>
<evidence type="ECO:0000313" key="9">
    <source>
        <dbReference type="EMBL" id="KAK2166268.1"/>
    </source>
</evidence>
<dbReference type="Pfam" id="PF01529">
    <property type="entry name" value="DHHC"/>
    <property type="match status" value="1"/>
</dbReference>
<comment type="catalytic activity">
    <reaction evidence="6">
        <text>L-cysteinyl-[protein] + hexadecanoyl-CoA = S-hexadecanoyl-L-cysteinyl-[protein] + CoA</text>
        <dbReference type="Rhea" id="RHEA:36683"/>
        <dbReference type="Rhea" id="RHEA-COMP:10131"/>
        <dbReference type="Rhea" id="RHEA-COMP:11032"/>
        <dbReference type="ChEBI" id="CHEBI:29950"/>
        <dbReference type="ChEBI" id="CHEBI:57287"/>
        <dbReference type="ChEBI" id="CHEBI:57379"/>
        <dbReference type="ChEBI" id="CHEBI:74151"/>
        <dbReference type="EC" id="2.3.1.225"/>
    </reaction>
    <physiologicalReaction direction="left-to-right" evidence="6">
        <dbReference type="Rhea" id="RHEA:36684"/>
    </physiologicalReaction>
</comment>
<evidence type="ECO:0000256" key="7">
    <source>
        <dbReference type="RuleBase" id="RU079119"/>
    </source>
</evidence>
<proteinExistence type="inferred from homology"/>
<evidence type="ECO:0000259" key="8">
    <source>
        <dbReference type="Pfam" id="PF01529"/>
    </source>
</evidence>
<dbReference type="GO" id="GO:0016020">
    <property type="term" value="C:membrane"/>
    <property type="evidence" value="ECO:0007669"/>
    <property type="project" value="UniProtKB-SubCell"/>
</dbReference>
<reference evidence="9" key="1">
    <citation type="journal article" date="2023" name="Mol. Biol. Evol.">
        <title>Third-Generation Sequencing Reveals the Adaptive Role of the Epigenome in Three Deep-Sea Polychaetes.</title>
        <authorList>
            <person name="Perez M."/>
            <person name="Aroh O."/>
            <person name="Sun Y."/>
            <person name="Lan Y."/>
            <person name="Juniper S.K."/>
            <person name="Young C.R."/>
            <person name="Angers B."/>
            <person name="Qian P.Y."/>
        </authorList>
    </citation>
    <scope>NUCLEOTIDE SEQUENCE</scope>
    <source>
        <strain evidence="9">P08H-3</strain>
    </source>
</reference>
<dbReference type="AlphaFoldDB" id="A0AAD9NF50"/>
<dbReference type="PANTHER" id="PTHR12349">
    <property type="entry name" value="ANKYRIN REPEAT AND LEM DOMAIN-CONTAINING PROTEIN 2"/>
    <property type="match status" value="1"/>
</dbReference>
<evidence type="ECO:0000256" key="1">
    <source>
        <dbReference type="ARBA" id="ARBA00004141"/>
    </source>
</evidence>
<comment type="caution">
    <text evidence="9">The sequence shown here is derived from an EMBL/GenBank/DDBJ whole genome shotgun (WGS) entry which is preliminary data.</text>
</comment>
<feature type="domain" description="Palmitoyltransferase DHHC" evidence="8">
    <location>
        <begin position="46"/>
        <end position="139"/>
    </location>
</feature>
<feature type="transmembrane region" description="Helical" evidence="7">
    <location>
        <begin position="92"/>
        <end position="116"/>
    </location>
</feature>
<comment type="domain">
    <text evidence="7">The DHHC domain is required for palmitoyltransferase activity.</text>
</comment>
<dbReference type="PROSITE" id="PS50216">
    <property type="entry name" value="DHHC"/>
    <property type="match status" value="1"/>
</dbReference>
<feature type="transmembrane region" description="Helical" evidence="7">
    <location>
        <begin position="12"/>
        <end position="35"/>
    </location>
</feature>
<evidence type="ECO:0000256" key="3">
    <source>
        <dbReference type="ARBA" id="ARBA00022989"/>
    </source>
</evidence>
<comment type="similarity">
    <text evidence="5">Belongs to the DHHC palmitoyltransferase family. ERF2/ZDHHC9 subfamily.</text>
</comment>
<keyword evidence="7" id="KW-0808">Transferase</keyword>
<dbReference type="PANTHER" id="PTHR12349:SF2">
    <property type="entry name" value="PALMITOYLTRANSFERASE ZDHHC8"/>
    <property type="match status" value="1"/>
</dbReference>
<evidence type="ECO:0000256" key="6">
    <source>
        <dbReference type="ARBA" id="ARBA00047790"/>
    </source>
</evidence>
<keyword evidence="2 7" id="KW-0812">Transmembrane</keyword>
<sequence>MPKSKPTTEVIPAVSAWFLLLGFTALFIGSAAPLYKNIDINGITVRMKWCTTCQFYRPPRCSHCSYCNNCVDTFDHHCPWLNNCVGRRNYRYFLQFLLALCLHMCSVLALSLVYILDHKQNLITAKNIIWYPFLCKQNMICKNVVLQMNRCVYTNYISG</sequence>
<protein>
    <recommendedName>
        <fullName evidence="7">Palmitoyltransferase</fullName>
        <ecNumber evidence="7">2.3.1.225</ecNumber>
    </recommendedName>
</protein>
<dbReference type="EC" id="2.3.1.225" evidence="7"/>
<keyword evidence="4 7" id="KW-0472">Membrane</keyword>
<organism evidence="9 10">
    <name type="scientific">Paralvinella palmiformis</name>
    <dbReference type="NCBI Taxonomy" id="53620"/>
    <lineage>
        <taxon>Eukaryota</taxon>
        <taxon>Metazoa</taxon>
        <taxon>Spiralia</taxon>
        <taxon>Lophotrochozoa</taxon>
        <taxon>Annelida</taxon>
        <taxon>Polychaeta</taxon>
        <taxon>Sedentaria</taxon>
        <taxon>Canalipalpata</taxon>
        <taxon>Terebellida</taxon>
        <taxon>Terebelliformia</taxon>
        <taxon>Alvinellidae</taxon>
        <taxon>Paralvinella</taxon>
    </lineage>
</organism>
<keyword evidence="3 7" id="KW-1133">Transmembrane helix</keyword>
<evidence type="ECO:0000256" key="2">
    <source>
        <dbReference type="ARBA" id="ARBA00022692"/>
    </source>
</evidence>
<accession>A0AAD9NF50</accession>
<dbReference type="Proteomes" id="UP001208570">
    <property type="component" value="Unassembled WGS sequence"/>
</dbReference>
<evidence type="ECO:0000256" key="5">
    <source>
        <dbReference type="ARBA" id="ARBA00023463"/>
    </source>
</evidence>
<dbReference type="GO" id="GO:0019706">
    <property type="term" value="F:protein-cysteine S-palmitoyltransferase activity"/>
    <property type="evidence" value="ECO:0007669"/>
    <property type="project" value="UniProtKB-EC"/>
</dbReference>
<evidence type="ECO:0000313" key="10">
    <source>
        <dbReference type="Proteomes" id="UP001208570"/>
    </source>
</evidence>